<keyword evidence="9" id="KW-0547">Nucleotide-binding</keyword>
<evidence type="ECO:0000256" key="10">
    <source>
        <dbReference type="ARBA" id="ARBA00022777"/>
    </source>
</evidence>
<dbReference type="OrthoDB" id="9804645at2"/>
<dbReference type="Proteomes" id="UP000241193">
    <property type="component" value="Unassembled WGS sequence"/>
</dbReference>
<evidence type="ECO:0000313" key="18">
    <source>
        <dbReference type="EMBL" id="PTD96040.1"/>
    </source>
</evidence>
<dbReference type="EMBL" id="PZKC01000008">
    <property type="protein sequence ID" value="PTD96040.1"/>
    <property type="molecule type" value="Genomic_DNA"/>
</dbReference>
<evidence type="ECO:0000256" key="5">
    <source>
        <dbReference type="ARBA" id="ARBA00022519"/>
    </source>
</evidence>
<feature type="domain" description="HAMP" evidence="17">
    <location>
        <begin position="182"/>
        <end position="235"/>
    </location>
</feature>
<dbReference type="InterPro" id="IPR004358">
    <property type="entry name" value="Sig_transdc_His_kin-like_C"/>
</dbReference>
<evidence type="ECO:0000259" key="17">
    <source>
        <dbReference type="PROSITE" id="PS50885"/>
    </source>
</evidence>
<evidence type="ECO:0000256" key="3">
    <source>
        <dbReference type="ARBA" id="ARBA00012438"/>
    </source>
</evidence>
<organism evidence="18 19">
    <name type="scientific">Pseudothauera lacus</name>
    <dbReference type="NCBI Taxonomy" id="2136175"/>
    <lineage>
        <taxon>Bacteria</taxon>
        <taxon>Pseudomonadati</taxon>
        <taxon>Pseudomonadota</taxon>
        <taxon>Betaproteobacteria</taxon>
        <taxon>Rhodocyclales</taxon>
        <taxon>Zoogloeaceae</taxon>
        <taxon>Pseudothauera</taxon>
    </lineage>
</organism>
<evidence type="ECO:0000256" key="12">
    <source>
        <dbReference type="ARBA" id="ARBA00022989"/>
    </source>
</evidence>
<dbReference type="Gene3D" id="1.10.287.130">
    <property type="match status" value="1"/>
</dbReference>
<dbReference type="PANTHER" id="PTHR44936">
    <property type="entry name" value="SENSOR PROTEIN CREC"/>
    <property type="match status" value="1"/>
</dbReference>
<reference evidence="18 19" key="2">
    <citation type="submission" date="2018-04" db="EMBL/GenBank/DDBJ databases">
        <title>Thauera lacus sp. nov., isolated from an saline lake in Inner Mongolia, China.</title>
        <authorList>
            <person name="Liang Q.-Y."/>
        </authorList>
    </citation>
    <scope>NUCLEOTIDE SEQUENCE [LARGE SCALE GENOMIC DNA]</scope>
    <source>
        <strain evidence="18 19">D20</strain>
    </source>
</reference>
<dbReference type="SMART" id="SM00387">
    <property type="entry name" value="HATPase_c"/>
    <property type="match status" value="1"/>
</dbReference>
<dbReference type="InterPro" id="IPR020719">
    <property type="entry name" value="RNA3'_term_phos_cycl-like_CS"/>
</dbReference>
<feature type="domain" description="Histidine kinase" evidence="16">
    <location>
        <begin position="243"/>
        <end position="442"/>
    </location>
</feature>
<name>A0A2T4IE49_9RHOO</name>
<dbReference type="EC" id="2.7.13.3" evidence="3"/>
<dbReference type="PROSITE" id="PS50109">
    <property type="entry name" value="HIS_KIN"/>
    <property type="match status" value="1"/>
</dbReference>
<evidence type="ECO:0000256" key="13">
    <source>
        <dbReference type="ARBA" id="ARBA00023012"/>
    </source>
</evidence>
<dbReference type="InterPro" id="IPR050980">
    <property type="entry name" value="2C_sensor_his_kinase"/>
</dbReference>
<dbReference type="CDD" id="cd00082">
    <property type="entry name" value="HisKA"/>
    <property type="match status" value="1"/>
</dbReference>
<dbReference type="SUPFAM" id="SSF55874">
    <property type="entry name" value="ATPase domain of HSP90 chaperone/DNA topoisomerase II/histidine kinase"/>
    <property type="match status" value="1"/>
</dbReference>
<evidence type="ECO:0000256" key="8">
    <source>
        <dbReference type="ARBA" id="ARBA00022692"/>
    </source>
</evidence>
<accession>A0A2T4IE49</accession>
<protein>
    <recommendedName>
        <fullName evidence="3">histidine kinase</fullName>
        <ecNumber evidence="3">2.7.13.3</ecNumber>
    </recommendedName>
</protein>
<dbReference type="PRINTS" id="PR00344">
    <property type="entry name" value="BCTRLSENSOR"/>
</dbReference>
<evidence type="ECO:0000256" key="14">
    <source>
        <dbReference type="ARBA" id="ARBA00023136"/>
    </source>
</evidence>
<dbReference type="Gene3D" id="3.30.565.10">
    <property type="entry name" value="Histidine kinase-like ATPase, C-terminal domain"/>
    <property type="match status" value="1"/>
</dbReference>
<evidence type="ECO:0000256" key="1">
    <source>
        <dbReference type="ARBA" id="ARBA00000085"/>
    </source>
</evidence>
<keyword evidence="4" id="KW-1003">Cell membrane</keyword>
<dbReference type="AlphaFoldDB" id="A0A2T4IE49"/>
<evidence type="ECO:0000259" key="16">
    <source>
        <dbReference type="PROSITE" id="PS50109"/>
    </source>
</evidence>
<dbReference type="InterPro" id="IPR005467">
    <property type="entry name" value="His_kinase_dom"/>
</dbReference>
<dbReference type="InterPro" id="IPR003660">
    <property type="entry name" value="HAMP_dom"/>
</dbReference>
<sequence length="453" mass="49432">MRMPWPRSLFSRLMLIWLIGIAVVLAVSLALFVGERDRVERSALFEGIAQEIAAAADVLDRLTPGERERWIDELGRRRLRLSLRPLPEHLRPLPPGHALRAALRTAMPERASEIYLIHRGDGPHGGGALVVSVRLHDGSPLNVRLAGIPPAADFVAPPPGRLLAALLALLGGVTLLTWLAVRIATRPLSHLAAAARTLGEHPESAPPLDTRGPQEVALAAAAFNQMQTRIGEHVAERTRILAAISHDLQTPITRLRLRAEQVDDEHLRSRIQSDLDAMQALVREGLAYARSMDASTPAQPVDLRHLAEALRDDAIDMGWQMEISGAPARPCIARPAALRRALWNLIENGVKFGGRVEVELREDGGHFDICVRDHGPGLAEDELEKVFEPFYRTEASRNRETGGTGLGLAIARNLVRAMGGELSLHNHPDGGLLARITVPARAADPAPRPQPSR</sequence>
<dbReference type="GO" id="GO:0000155">
    <property type="term" value="F:phosphorelay sensor kinase activity"/>
    <property type="evidence" value="ECO:0007669"/>
    <property type="project" value="InterPro"/>
</dbReference>
<comment type="catalytic activity">
    <reaction evidence="1">
        <text>ATP + protein L-histidine = ADP + protein N-phospho-L-histidine.</text>
        <dbReference type="EC" id="2.7.13.3"/>
    </reaction>
</comment>
<evidence type="ECO:0000256" key="15">
    <source>
        <dbReference type="SAM" id="Phobius"/>
    </source>
</evidence>
<proteinExistence type="predicted"/>
<evidence type="ECO:0000256" key="4">
    <source>
        <dbReference type="ARBA" id="ARBA00022475"/>
    </source>
</evidence>
<feature type="transmembrane region" description="Helical" evidence="15">
    <location>
        <begin position="162"/>
        <end position="181"/>
    </location>
</feature>
<dbReference type="InterPro" id="IPR003661">
    <property type="entry name" value="HisK_dim/P_dom"/>
</dbReference>
<evidence type="ECO:0000256" key="7">
    <source>
        <dbReference type="ARBA" id="ARBA00022679"/>
    </source>
</evidence>
<keyword evidence="12 15" id="KW-1133">Transmembrane helix</keyword>
<dbReference type="SMART" id="SM00388">
    <property type="entry name" value="HisKA"/>
    <property type="match status" value="1"/>
</dbReference>
<dbReference type="PROSITE" id="PS50885">
    <property type="entry name" value="HAMP"/>
    <property type="match status" value="1"/>
</dbReference>
<dbReference type="PANTHER" id="PTHR44936:SF5">
    <property type="entry name" value="SENSOR HISTIDINE KINASE ENVZ"/>
    <property type="match status" value="1"/>
</dbReference>
<keyword evidence="13" id="KW-0902">Two-component regulatory system</keyword>
<gene>
    <name evidence="18" type="ORF">C8261_10670</name>
</gene>
<dbReference type="SMART" id="SM00304">
    <property type="entry name" value="HAMP"/>
    <property type="match status" value="1"/>
</dbReference>
<comment type="subcellular location">
    <subcellularLocation>
        <location evidence="2">Cell inner membrane</location>
        <topology evidence="2">Multi-pass membrane protein</topology>
    </subcellularLocation>
</comment>
<evidence type="ECO:0000256" key="11">
    <source>
        <dbReference type="ARBA" id="ARBA00022840"/>
    </source>
</evidence>
<dbReference type="RefSeq" id="WP_107493700.1">
    <property type="nucleotide sequence ID" value="NZ_PZKC01000008.1"/>
</dbReference>
<evidence type="ECO:0000256" key="2">
    <source>
        <dbReference type="ARBA" id="ARBA00004429"/>
    </source>
</evidence>
<evidence type="ECO:0000313" key="19">
    <source>
        <dbReference type="Proteomes" id="UP000241193"/>
    </source>
</evidence>
<keyword evidence="19" id="KW-1185">Reference proteome</keyword>
<dbReference type="CDD" id="cd00075">
    <property type="entry name" value="HATPase"/>
    <property type="match status" value="1"/>
</dbReference>
<keyword evidence="10 18" id="KW-0418">Kinase</keyword>
<comment type="caution">
    <text evidence="18">The sequence shown here is derived from an EMBL/GenBank/DDBJ whole genome shotgun (WGS) entry which is preliminary data.</text>
</comment>
<keyword evidence="7" id="KW-0808">Transferase</keyword>
<dbReference type="GO" id="GO:0005524">
    <property type="term" value="F:ATP binding"/>
    <property type="evidence" value="ECO:0007669"/>
    <property type="project" value="UniProtKB-KW"/>
</dbReference>
<keyword evidence="8 15" id="KW-0812">Transmembrane</keyword>
<dbReference type="InterPro" id="IPR003594">
    <property type="entry name" value="HATPase_dom"/>
</dbReference>
<dbReference type="Pfam" id="PF00672">
    <property type="entry name" value="HAMP"/>
    <property type="match status" value="1"/>
</dbReference>
<keyword evidence="5" id="KW-0997">Cell inner membrane</keyword>
<dbReference type="Pfam" id="PF02518">
    <property type="entry name" value="HATPase_c"/>
    <property type="match status" value="1"/>
</dbReference>
<dbReference type="GO" id="GO:0005886">
    <property type="term" value="C:plasma membrane"/>
    <property type="evidence" value="ECO:0007669"/>
    <property type="project" value="UniProtKB-SubCell"/>
</dbReference>
<keyword evidence="14 15" id="KW-0472">Membrane</keyword>
<keyword evidence="11" id="KW-0067">ATP-binding</keyword>
<keyword evidence="6" id="KW-0597">Phosphoprotein</keyword>
<dbReference type="InterPro" id="IPR036890">
    <property type="entry name" value="HATPase_C_sf"/>
</dbReference>
<evidence type="ECO:0000256" key="6">
    <source>
        <dbReference type="ARBA" id="ARBA00022553"/>
    </source>
</evidence>
<dbReference type="InterPro" id="IPR036097">
    <property type="entry name" value="HisK_dim/P_sf"/>
</dbReference>
<evidence type="ECO:0000256" key="9">
    <source>
        <dbReference type="ARBA" id="ARBA00022741"/>
    </source>
</evidence>
<dbReference type="SUPFAM" id="SSF47384">
    <property type="entry name" value="Homodimeric domain of signal transducing histidine kinase"/>
    <property type="match status" value="1"/>
</dbReference>
<dbReference type="PROSITE" id="PS01287">
    <property type="entry name" value="RTC"/>
    <property type="match status" value="1"/>
</dbReference>
<reference evidence="18 19" key="1">
    <citation type="submission" date="2018-03" db="EMBL/GenBank/DDBJ databases">
        <authorList>
            <person name="Keele B.F."/>
        </authorList>
    </citation>
    <scope>NUCLEOTIDE SEQUENCE [LARGE SCALE GENOMIC DNA]</scope>
    <source>
        <strain evidence="18 19">D20</strain>
    </source>
</reference>
<dbReference type="CDD" id="cd06225">
    <property type="entry name" value="HAMP"/>
    <property type="match status" value="1"/>
</dbReference>